<evidence type="ECO:0000256" key="1">
    <source>
        <dbReference type="ARBA" id="ARBA00010996"/>
    </source>
</evidence>
<feature type="binding site" evidence="3">
    <location>
        <position position="183"/>
    </location>
    <ligand>
        <name>Cu cation</name>
        <dbReference type="ChEBI" id="CHEBI:23378"/>
    </ligand>
</feature>
<dbReference type="PANTHER" id="PTHR12151">
    <property type="entry name" value="ELECTRON TRANSPORT PROTIN SCO1/SENC FAMILY MEMBER"/>
    <property type="match status" value="1"/>
</dbReference>
<evidence type="ECO:0000256" key="4">
    <source>
        <dbReference type="PIRSR" id="PIRSR603782-2"/>
    </source>
</evidence>
<dbReference type="Pfam" id="PF02630">
    <property type="entry name" value="SCO1-SenC"/>
    <property type="match status" value="1"/>
</dbReference>
<dbReference type="InterPro" id="IPR013766">
    <property type="entry name" value="Thioredoxin_domain"/>
</dbReference>
<feature type="transmembrane region" description="Helical" evidence="5">
    <location>
        <begin position="7"/>
        <end position="27"/>
    </location>
</feature>
<keyword evidence="8" id="KW-1185">Reference proteome</keyword>
<dbReference type="RefSeq" id="WP_115121882.1">
    <property type="nucleotide sequence ID" value="NZ_QRAO01000001.1"/>
</dbReference>
<gene>
    <name evidence="7" type="ORF">C8D94_10119</name>
</gene>
<dbReference type="Proteomes" id="UP000255317">
    <property type="component" value="Unassembled WGS sequence"/>
</dbReference>
<sequence>MNKKSNIYIGISLVVLVFGIIFIPKIVNRIKNDTVVDNDRHNLEHGTSKEDVTIAYVGDKEVPDFKFVNQDGDTITNAFYKGKVYVAEFFFSTCQDICPVMNQNMKKVAKAFPNGDEVGIASFSIDPTYDTPEILKAYAEAYQITQPSWNFLTGDKTEIFKLSNEGFNLYAAEGMDEEDNFEHSGFFALIDQEGKIRSRIDENGNPIVYYDGLQDEGVQMLINDIEILLNK</sequence>
<feature type="binding site" evidence="3">
    <location>
        <position position="94"/>
    </location>
    <ligand>
        <name>Cu cation</name>
        <dbReference type="ChEBI" id="CHEBI:23378"/>
    </ligand>
</feature>
<keyword evidence="5" id="KW-0812">Transmembrane</keyword>
<dbReference type="PANTHER" id="PTHR12151:SF25">
    <property type="entry name" value="LINALOOL DEHYDRATASE_ISOMERASE DOMAIN-CONTAINING PROTEIN"/>
    <property type="match status" value="1"/>
</dbReference>
<dbReference type="EMBL" id="QRAO01000001">
    <property type="protein sequence ID" value="RDK88150.1"/>
    <property type="molecule type" value="Genomic_DNA"/>
</dbReference>
<dbReference type="PROSITE" id="PS51352">
    <property type="entry name" value="THIOREDOXIN_2"/>
    <property type="match status" value="1"/>
</dbReference>
<feature type="disulfide bond" description="Redox-active" evidence="4">
    <location>
        <begin position="94"/>
        <end position="98"/>
    </location>
</feature>
<dbReference type="InterPro" id="IPR003782">
    <property type="entry name" value="SCO1/SenC"/>
</dbReference>
<protein>
    <submittedName>
        <fullName evidence="7">Protein SCO1/2</fullName>
    </submittedName>
</protein>
<dbReference type="SUPFAM" id="SSF52833">
    <property type="entry name" value="Thioredoxin-like"/>
    <property type="match status" value="1"/>
</dbReference>
<proteinExistence type="inferred from homology"/>
<dbReference type="AlphaFoldDB" id="A0A370QJA3"/>
<reference evidence="7 8" key="1">
    <citation type="submission" date="2018-07" db="EMBL/GenBank/DDBJ databases">
        <title>Genomic Encyclopedia of Type Strains, Phase IV (KMG-IV): sequencing the most valuable type-strain genomes for metagenomic binning, comparative biology and taxonomic classification.</title>
        <authorList>
            <person name="Goeker M."/>
        </authorList>
    </citation>
    <scope>NUCLEOTIDE SEQUENCE [LARGE SCALE GENOMIC DNA]</scope>
    <source>
        <strain evidence="7 8">DSM 101478</strain>
    </source>
</reference>
<accession>A0A370QJA3</accession>
<evidence type="ECO:0000259" key="6">
    <source>
        <dbReference type="PROSITE" id="PS51352"/>
    </source>
</evidence>
<evidence type="ECO:0000256" key="2">
    <source>
        <dbReference type="ARBA" id="ARBA00023008"/>
    </source>
</evidence>
<keyword evidence="2 3" id="KW-0186">Copper</keyword>
<dbReference type="GO" id="GO:0046872">
    <property type="term" value="F:metal ion binding"/>
    <property type="evidence" value="ECO:0007669"/>
    <property type="project" value="UniProtKB-KW"/>
</dbReference>
<dbReference type="CDD" id="cd02968">
    <property type="entry name" value="SCO"/>
    <property type="match status" value="1"/>
</dbReference>
<dbReference type="Gene3D" id="3.40.30.10">
    <property type="entry name" value="Glutaredoxin"/>
    <property type="match status" value="1"/>
</dbReference>
<keyword evidence="5" id="KW-0472">Membrane</keyword>
<comment type="similarity">
    <text evidence="1">Belongs to the SCO1/2 family.</text>
</comment>
<keyword evidence="5" id="KW-1133">Transmembrane helix</keyword>
<name>A0A370QJA3_9FLAO</name>
<organism evidence="7 8">
    <name type="scientific">Marinirhabdus gelatinilytica</name>
    <dbReference type="NCBI Taxonomy" id="1703343"/>
    <lineage>
        <taxon>Bacteria</taxon>
        <taxon>Pseudomonadati</taxon>
        <taxon>Bacteroidota</taxon>
        <taxon>Flavobacteriia</taxon>
        <taxon>Flavobacteriales</taxon>
        <taxon>Flavobacteriaceae</taxon>
    </lineage>
</organism>
<keyword evidence="3" id="KW-0479">Metal-binding</keyword>
<evidence type="ECO:0000313" key="8">
    <source>
        <dbReference type="Proteomes" id="UP000255317"/>
    </source>
</evidence>
<dbReference type="OrthoDB" id="9811998at2"/>
<evidence type="ECO:0000256" key="3">
    <source>
        <dbReference type="PIRSR" id="PIRSR603782-1"/>
    </source>
</evidence>
<comment type="caution">
    <text evidence="7">The sequence shown here is derived from an EMBL/GenBank/DDBJ whole genome shotgun (WGS) entry which is preliminary data.</text>
</comment>
<feature type="binding site" evidence="3">
    <location>
        <position position="98"/>
    </location>
    <ligand>
        <name>Cu cation</name>
        <dbReference type="ChEBI" id="CHEBI:23378"/>
    </ligand>
</feature>
<feature type="domain" description="Thioredoxin" evidence="6">
    <location>
        <begin position="56"/>
        <end position="223"/>
    </location>
</feature>
<keyword evidence="4" id="KW-1015">Disulfide bond</keyword>
<dbReference type="InterPro" id="IPR036249">
    <property type="entry name" value="Thioredoxin-like_sf"/>
</dbReference>
<evidence type="ECO:0000256" key="5">
    <source>
        <dbReference type="SAM" id="Phobius"/>
    </source>
</evidence>
<evidence type="ECO:0000313" key="7">
    <source>
        <dbReference type="EMBL" id="RDK88150.1"/>
    </source>
</evidence>